<keyword evidence="2" id="KW-0539">Nucleus</keyword>
<feature type="region of interest" description="Disordered" evidence="3">
    <location>
        <begin position="653"/>
        <end position="673"/>
    </location>
</feature>
<dbReference type="AlphaFoldDB" id="A0A428P8L7"/>
<dbReference type="Proteomes" id="UP000288168">
    <property type="component" value="Unassembled WGS sequence"/>
</dbReference>
<dbReference type="STRING" id="1325734.A0A428P8L7"/>
<dbReference type="InterPro" id="IPR036864">
    <property type="entry name" value="Zn2-C6_fun-type_DNA-bd_sf"/>
</dbReference>
<feature type="domain" description="Zn(2)-C6 fungal-type" evidence="4">
    <location>
        <begin position="30"/>
        <end position="60"/>
    </location>
</feature>
<dbReference type="GO" id="GO:0003677">
    <property type="term" value="F:DNA binding"/>
    <property type="evidence" value="ECO:0007669"/>
    <property type="project" value="InterPro"/>
</dbReference>
<dbReference type="CDD" id="cd12148">
    <property type="entry name" value="fungal_TF_MHR"/>
    <property type="match status" value="1"/>
</dbReference>
<evidence type="ECO:0000313" key="6">
    <source>
        <dbReference type="Proteomes" id="UP000288168"/>
    </source>
</evidence>
<feature type="region of interest" description="Disordered" evidence="3">
    <location>
        <begin position="134"/>
        <end position="158"/>
    </location>
</feature>
<evidence type="ECO:0000256" key="2">
    <source>
        <dbReference type="ARBA" id="ARBA00023242"/>
    </source>
</evidence>
<evidence type="ECO:0000313" key="5">
    <source>
        <dbReference type="EMBL" id="RSL49401.1"/>
    </source>
</evidence>
<accession>A0A428P8L7</accession>
<dbReference type="InterPro" id="IPR007219">
    <property type="entry name" value="XnlR_reg_dom"/>
</dbReference>
<proteinExistence type="predicted"/>
<organism evidence="5 6">
    <name type="scientific">Fusarium duplospermum</name>
    <dbReference type="NCBI Taxonomy" id="1325734"/>
    <lineage>
        <taxon>Eukaryota</taxon>
        <taxon>Fungi</taxon>
        <taxon>Dikarya</taxon>
        <taxon>Ascomycota</taxon>
        <taxon>Pezizomycotina</taxon>
        <taxon>Sordariomycetes</taxon>
        <taxon>Hypocreomycetidae</taxon>
        <taxon>Hypocreales</taxon>
        <taxon>Nectriaceae</taxon>
        <taxon>Fusarium</taxon>
        <taxon>Fusarium solani species complex</taxon>
    </lineage>
</organism>
<dbReference type="SUPFAM" id="SSF57701">
    <property type="entry name" value="Zn2/Cys6 DNA-binding domain"/>
    <property type="match status" value="1"/>
</dbReference>
<reference evidence="5 6" key="1">
    <citation type="submission" date="2017-06" db="EMBL/GenBank/DDBJ databases">
        <title>Comparative genomic analysis of Ambrosia Fusariam Clade fungi.</title>
        <authorList>
            <person name="Stajich J.E."/>
            <person name="Carrillo J."/>
            <person name="Kijimoto T."/>
            <person name="Eskalen A."/>
            <person name="O'Donnell K."/>
            <person name="Kasson M."/>
        </authorList>
    </citation>
    <scope>NUCLEOTIDE SEQUENCE [LARGE SCALE GENOMIC DNA]</scope>
    <source>
        <strain evidence="5 6">NRRL62584</strain>
    </source>
</reference>
<dbReference type="EMBL" id="NKCI01000180">
    <property type="protein sequence ID" value="RSL49401.1"/>
    <property type="molecule type" value="Genomic_DNA"/>
</dbReference>
<feature type="compositionally biased region" description="Basic and acidic residues" evidence="3">
    <location>
        <begin position="1"/>
        <end position="11"/>
    </location>
</feature>
<comment type="caution">
    <text evidence="5">The sequence shown here is derived from an EMBL/GenBank/DDBJ whole genome shotgun (WGS) entry which is preliminary data.</text>
</comment>
<dbReference type="PANTHER" id="PTHR47655">
    <property type="entry name" value="QUINIC ACID UTILIZATION ACTIVATOR"/>
    <property type="match status" value="1"/>
</dbReference>
<dbReference type="GO" id="GO:0006351">
    <property type="term" value="P:DNA-templated transcription"/>
    <property type="evidence" value="ECO:0007669"/>
    <property type="project" value="InterPro"/>
</dbReference>
<protein>
    <recommendedName>
        <fullName evidence="4">Zn(2)-C6 fungal-type domain-containing protein</fullName>
    </recommendedName>
</protein>
<feature type="compositionally biased region" description="Basic and acidic residues" evidence="3">
    <location>
        <begin position="134"/>
        <end position="145"/>
    </location>
</feature>
<dbReference type="PANTHER" id="PTHR47655:SF2">
    <property type="entry name" value="QUINIC ACID UTILIZATION ACTIVATOR"/>
    <property type="match status" value="1"/>
</dbReference>
<dbReference type="PROSITE" id="PS00463">
    <property type="entry name" value="ZN2_CY6_FUNGAL_1"/>
    <property type="match status" value="1"/>
</dbReference>
<feature type="region of interest" description="Disordered" evidence="3">
    <location>
        <begin position="1"/>
        <end position="21"/>
    </location>
</feature>
<keyword evidence="1" id="KW-0479">Metal-binding</keyword>
<dbReference type="SMART" id="SM00066">
    <property type="entry name" value="GAL4"/>
    <property type="match status" value="1"/>
</dbReference>
<evidence type="ECO:0000256" key="3">
    <source>
        <dbReference type="SAM" id="MobiDB-lite"/>
    </source>
</evidence>
<dbReference type="CDD" id="cd00067">
    <property type="entry name" value="GAL4"/>
    <property type="match status" value="1"/>
</dbReference>
<keyword evidence="6" id="KW-1185">Reference proteome</keyword>
<dbReference type="Pfam" id="PF00172">
    <property type="entry name" value="Zn_clus"/>
    <property type="match status" value="1"/>
</dbReference>
<dbReference type="InterPro" id="IPR001138">
    <property type="entry name" value="Zn2Cys6_DnaBD"/>
</dbReference>
<dbReference type="Gene3D" id="4.10.240.10">
    <property type="entry name" value="Zn(2)-C6 fungal-type DNA-binding domain"/>
    <property type="match status" value="1"/>
</dbReference>
<dbReference type="PROSITE" id="PS50048">
    <property type="entry name" value="ZN2_CY6_FUNGAL_2"/>
    <property type="match status" value="1"/>
</dbReference>
<dbReference type="GO" id="GO:0000981">
    <property type="term" value="F:DNA-binding transcription factor activity, RNA polymerase II-specific"/>
    <property type="evidence" value="ECO:0007669"/>
    <property type="project" value="InterPro"/>
</dbReference>
<dbReference type="GO" id="GO:0008270">
    <property type="term" value="F:zinc ion binding"/>
    <property type="evidence" value="ECO:0007669"/>
    <property type="project" value="InterPro"/>
</dbReference>
<evidence type="ECO:0000259" key="4">
    <source>
        <dbReference type="PROSITE" id="PS50048"/>
    </source>
</evidence>
<dbReference type="InterPro" id="IPR052783">
    <property type="entry name" value="Metabolic/Drug-Res_Regulator"/>
</dbReference>
<dbReference type="GO" id="GO:0045944">
    <property type="term" value="P:positive regulation of transcription by RNA polymerase II"/>
    <property type="evidence" value="ECO:0007669"/>
    <property type="project" value="TreeGrafter"/>
</dbReference>
<dbReference type="OrthoDB" id="3364175at2759"/>
<feature type="compositionally biased region" description="Polar residues" evidence="3">
    <location>
        <begin position="654"/>
        <end position="673"/>
    </location>
</feature>
<evidence type="ECO:0000256" key="1">
    <source>
        <dbReference type="ARBA" id="ARBA00022723"/>
    </source>
</evidence>
<sequence>MPPRKREHDADSLNAPASTAPAKRQRVSLACDACRTAREKCDGGRPHCGTCTAQNRPCSYTPASRKRGVQTGYLRTIELSLAWLFEQVPDCEGALHRLLTQNDGADGTRILATKDKAGHRLYRRWSKSRVHKDIGRMLSDEKTPRNETSADDSETEESISPANANLFEAKSSPGFSLQGANLSQADLPANTYQLGSMVESPVSTKLTLPPNWKRLIDIYFCYTHSWLPIVEREMVTSTALAYPSEGLTLEANRSSALHAQLWAVFAVASFQDAASSEPFHNQGFSPSKIYSIARQLIPSDDESLETPHISSLLLQSLVLLGQKMTMSAWLLIGKASRLALHGRATNSHMFPVKEGGEASLNHAEVRILAASFVLDSLASLCLGQSQVTSGIRYSLPSVTIVQLLNLNEPWAPVSGFGKESENRDESAPEMASPLPTFQQLFAFCRLWSASMDARLYDSPTSRRITPEDLVRSLDAQFSFCNSLIFGGSTPAVPSAYLLQGMFLAITLDLVPGHRPSLFSNLVEVVESCLETFGPGGTPPIVVTLMEIVHHHGHSSRMQEHDKVKWDAALKALTDVWKPNNSGIDGSKEHQNNIGVVDPVNRPIAGSVFMDEISTASHHTSQTAPLTSGELEHELNRMQQRQKEQQFLSYERQRYTGNSDTSPGTSQSLYPVTPNLTFQSPPVNGGHTGNLLHSSHIPSQLVDYDAILEELGSIDCGDSIEVDPQFMTNLGFAPGCDLGEMFHGDFGT</sequence>
<dbReference type="Pfam" id="PF04082">
    <property type="entry name" value="Fungal_trans"/>
    <property type="match status" value="1"/>
</dbReference>
<gene>
    <name evidence="5" type="ORF">CEP54_012432</name>
</gene>
<name>A0A428P8L7_9HYPO</name>